<dbReference type="FunCoup" id="A0A096P7E4">
    <property type="interactions" value="474"/>
</dbReference>
<evidence type="ECO:0000256" key="3">
    <source>
        <dbReference type="ARBA" id="ARBA00022692"/>
    </source>
</evidence>
<evidence type="ECO:0000256" key="7">
    <source>
        <dbReference type="SAM" id="MobiDB-lite"/>
    </source>
</evidence>
<dbReference type="Proteomes" id="UP000009170">
    <property type="component" value="Unassembled WGS sequence"/>
</dbReference>
<sequence length="261" mass="28764">MASARALSDRLRTAFAELEDGFKRRDVLDNPDVAMSTQHLKKLTNKMADTKKLIKEYERVALSEGSMDAESLASMKKQYVSKLNNFVQMKKEEQTKLTARANAAQSEESARGSSSATSERPAATASGASASTSTAFALPAFKPKNKDIILEDEQLMQMEAGDLIQHGRNVMDQTDQSIMRSEAVVEETIQIGALTAEALRGQTTQLERIVDDLDEIHFSLKKSFAVIKDMTRGLATDKCIMLLLFLVIAGVVTVVVLRFLK</sequence>
<dbReference type="InterPro" id="IPR000727">
    <property type="entry name" value="T_SNARE_dom"/>
</dbReference>
<dbReference type="InterPro" id="IPR044766">
    <property type="entry name" value="NPSN/SNAP25-like_N_SNARE"/>
</dbReference>
<protein>
    <submittedName>
        <fullName evidence="10">Target SNARE coiled-coil domain</fullName>
    </submittedName>
</protein>
<dbReference type="GO" id="GO:0005789">
    <property type="term" value="C:endoplasmic reticulum membrane"/>
    <property type="evidence" value="ECO:0007669"/>
    <property type="project" value="TreeGrafter"/>
</dbReference>
<feature type="domain" description="T-SNARE coiled-coil homology" evidence="9">
    <location>
        <begin position="168"/>
        <end position="230"/>
    </location>
</feature>
<dbReference type="GO" id="GO:0031201">
    <property type="term" value="C:SNARE complex"/>
    <property type="evidence" value="ECO:0007669"/>
    <property type="project" value="InterPro"/>
</dbReference>
<keyword evidence="11" id="KW-1185">Reference proteome</keyword>
<dbReference type="GO" id="GO:0006906">
    <property type="term" value="P:vesicle fusion"/>
    <property type="evidence" value="ECO:0007669"/>
    <property type="project" value="TreeGrafter"/>
</dbReference>
<evidence type="ECO:0000256" key="4">
    <source>
        <dbReference type="ARBA" id="ARBA00022927"/>
    </source>
</evidence>
<dbReference type="GO" id="GO:0031902">
    <property type="term" value="C:late endosome membrane"/>
    <property type="evidence" value="ECO:0007669"/>
    <property type="project" value="TreeGrafter"/>
</dbReference>
<dbReference type="GO" id="GO:0012507">
    <property type="term" value="C:ER to Golgi transport vesicle membrane"/>
    <property type="evidence" value="ECO:0007669"/>
    <property type="project" value="TreeGrafter"/>
</dbReference>
<dbReference type="CDD" id="cd15861">
    <property type="entry name" value="SNARE_SNAP25N_23N_29N_SEC9N"/>
    <property type="match status" value="1"/>
</dbReference>
<dbReference type="KEGG" id="ota:OT_ostta13g01630"/>
<dbReference type="SMART" id="SM00397">
    <property type="entry name" value="t_SNARE"/>
    <property type="match status" value="1"/>
</dbReference>
<organism evidence="10 11">
    <name type="scientific">Ostreococcus tauri</name>
    <name type="common">Marine green alga</name>
    <dbReference type="NCBI Taxonomy" id="70448"/>
    <lineage>
        <taxon>Eukaryota</taxon>
        <taxon>Viridiplantae</taxon>
        <taxon>Chlorophyta</taxon>
        <taxon>Mamiellophyceae</taxon>
        <taxon>Mamiellales</taxon>
        <taxon>Bathycoccaceae</taxon>
        <taxon>Ostreococcus</taxon>
    </lineage>
</organism>
<evidence type="ECO:0000256" key="6">
    <source>
        <dbReference type="ARBA" id="ARBA00023136"/>
    </source>
</evidence>
<dbReference type="PROSITE" id="PS50192">
    <property type="entry name" value="T_SNARE"/>
    <property type="match status" value="1"/>
</dbReference>
<feature type="region of interest" description="Disordered" evidence="7">
    <location>
        <begin position="97"/>
        <end position="129"/>
    </location>
</feature>
<evidence type="ECO:0000256" key="8">
    <source>
        <dbReference type="SAM" id="Phobius"/>
    </source>
</evidence>
<accession>A0A096P7E4</accession>
<reference evidence="10 11" key="2">
    <citation type="journal article" date="2014" name="BMC Genomics">
        <title>An improved genome of the model marine alga Ostreococcus tauri unfolds by assessing Illumina de novo assemblies.</title>
        <authorList>
            <person name="Blanc-Mathieu R."/>
            <person name="Verhelst B."/>
            <person name="Derelle E."/>
            <person name="Rombauts S."/>
            <person name="Bouget F.Y."/>
            <person name="Carre I."/>
            <person name="Chateau A."/>
            <person name="Eyre-Walker A."/>
            <person name="Grimsley N."/>
            <person name="Moreau H."/>
            <person name="Piegu B."/>
            <person name="Rivals E."/>
            <person name="Schackwitz W."/>
            <person name="Van de Peer Y."/>
            <person name="Piganeau G."/>
        </authorList>
    </citation>
    <scope>NUCLEOTIDE SEQUENCE [LARGE SCALE GENOMIC DNA]</scope>
    <source>
        <strain evidence="11">OTTH 0595 / CCAP 157/2 / RCC745</strain>
    </source>
</reference>
<dbReference type="OrthoDB" id="498056at2759"/>
<evidence type="ECO:0000256" key="2">
    <source>
        <dbReference type="ARBA" id="ARBA00022448"/>
    </source>
</evidence>
<evidence type="ECO:0000259" key="9">
    <source>
        <dbReference type="PROSITE" id="PS50192"/>
    </source>
</evidence>
<dbReference type="Pfam" id="PF12352">
    <property type="entry name" value="V-SNARE_C"/>
    <property type="match status" value="1"/>
</dbReference>
<dbReference type="Gene3D" id="1.20.5.110">
    <property type="match status" value="1"/>
</dbReference>
<reference evidence="11" key="1">
    <citation type="journal article" date="2006" name="Proc. Natl. Acad. Sci. U.S.A.">
        <title>Genome analysis of the smallest free-living eukaryote Ostreococcus tauri unveils many unique features.</title>
        <authorList>
            <person name="Derelle E."/>
            <person name="Ferraz C."/>
            <person name="Rombauts S."/>
            <person name="Rouze P."/>
            <person name="Worden A.Z."/>
            <person name="Robbens S."/>
            <person name="Partensky F."/>
            <person name="Degroeve S."/>
            <person name="Echeynie S."/>
            <person name="Cooke R."/>
            <person name="Saeys Y."/>
            <person name="Wuyts J."/>
            <person name="Jabbari K."/>
            <person name="Bowler C."/>
            <person name="Panaud O."/>
            <person name="Piegu B."/>
            <person name="Ball S.G."/>
            <person name="Ral J.-P."/>
            <person name="Bouget F.-Y."/>
            <person name="Piganeau G."/>
            <person name="De Baets B."/>
            <person name="Picard A."/>
            <person name="Delseny M."/>
            <person name="Demaille J."/>
            <person name="Van de Peer Y."/>
            <person name="Moreau H."/>
        </authorList>
    </citation>
    <scope>NUCLEOTIDE SEQUENCE [LARGE SCALE GENOMIC DNA]</scope>
    <source>
        <strain evidence="11">OTTH 0595 / CCAP 157/2 / RCC745</strain>
    </source>
</reference>
<dbReference type="SUPFAM" id="SSF58038">
    <property type="entry name" value="SNARE fusion complex"/>
    <property type="match status" value="1"/>
</dbReference>
<evidence type="ECO:0000313" key="11">
    <source>
        <dbReference type="Proteomes" id="UP000009170"/>
    </source>
</evidence>
<dbReference type="EMBL" id="CAID01000013">
    <property type="protein sequence ID" value="CEG00121.1"/>
    <property type="molecule type" value="Genomic_DNA"/>
</dbReference>
<dbReference type="InParanoid" id="A0A096P7E4"/>
<dbReference type="GeneID" id="9835730"/>
<dbReference type="RefSeq" id="XP_022840212.1">
    <property type="nucleotide sequence ID" value="XM_022982717.1"/>
</dbReference>
<feature type="transmembrane region" description="Helical" evidence="8">
    <location>
        <begin position="240"/>
        <end position="260"/>
    </location>
</feature>
<keyword evidence="6 8" id="KW-0472">Membrane</keyword>
<comment type="subcellular location">
    <subcellularLocation>
        <location evidence="1">Membrane</location>
        <topology evidence="1">Single-pass type IV membrane protein</topology>
    </subcellularLocation>
</comment>
<evidence type="ECO:0000313" key="10">
    <source>
        <dbReference type="EMBL" id="CEG00121.1"/>
    </source>
</evidence>
<evidence type="ECO:0000256" key="5">
    <source>
        <dbReference type="ARBA" id="ARBA00022989"/>
    </source>
</evidence>
<dbReference type="GO" id="GO:0000149">
    <property type="term" value="F:SNARE binding"/>
    <property type="evidence" value="ECO:0007669"/>
    <property type="project" value="TreeGrafter"/>
</dbReference>
<dbReference type="GO" id="GO:0015031">
    <property type="term" value="P:protein transport"/>
    <property type="evidence" value="ECO:0007669"/>
    <property type="project" value="UniProtKB-KW"/>
</dbReference>
<evidence type="ECO:0000256" key="1">
    <source>
        <dbReference type="ARBA" id="ARBA00004211"/>
    </source>
</evidence>
<gene>
    <name evidence="10" type="ORF">OT_ostta13g01630</name>
</gene>
<dbReference type="AlphaFoldDB" id="A0A096P7E4"/>
<comment type="caution">
    <text evidence="10">The sequence shown here is derived from an EMBL/GenBank/DDBJ whole genome shotgun (WGS) entry which is preliminary data.</text>
</comment>
<dbReference type="PANTHER" id="PTHR21230:SF79">
    <property type="entry name" value="T-SNARE COILED-COIL HOMOLOGY DOMAIN-CONTAINING PROTEIN"/>
    <property type="match status" value="1"/>
</dbReference>
<keyword evidence="3 8" id="KW-0812">Transmembrane</keyword>
<dbReference type="GO" id="GO:0005484">
    <property type="term" value="F:SNAP receptor activity"/>
    <property type="evidence" value="ECO:0007669"/>
    <property type="project" value="InterPro"/>
</dbReference>
<keyword evidence="2" id="KW-0813">Transport</keyword>
<keyword evidence="5 8" id="KW-1133">Transmembrane helix</keyword>
<proteinExistence type="predicted"/>
<feature type="compositionally biased region" description="Polar residues" evidence="7">
    <location>
        <begin position="103"/>
        <end position="118"/>
    </location>
</feature>
<dbReference type="PANTHER" id="PTHR21230">
    <property type="entry name" value="VESICLE TRANSPORT V-SNARE PROTEIN VTI1-RELATED"/>
    <property type="match status" value="1"/>
</dbReference>
<name>A0A096P7E4_OSTTA</name>
<keyword evidence="4" id="KW-0653">Protein transport</keyword>
<dbReference type="GO" id="GO:0005794">
    <property type="term" value="C:Golgi apparatus"/>
    <property type="evidence" value="ECO:0007669"/>
    <property type="project" value="TreeGrafter"/>
</dbReference>
<dbReference type="STRING" id="70448.A0A096P7E4"/>